<reference evidence="9 10" key="1">
    <citation type="submission" date="2019-08" db="EMBL/GenBank/DDBJ databases">
        <title>Hyperibacter terrae gen. nov., sp. nov. and Hyperibacter viscosus sp. nov., two new members in the family Rhodospirillaceae isolated from the rhizosphere of Hypericum perforatum.</title>
        <authorList>
            <person name="Noviana Z."/>
        </authorList>
    </citation>
    <scope>NUCLEOTIDE SEQUENCE [LARGE SCALE GENOMIC DNA]</scope>
    <source>
        <strain evidence="9 10">R5913</strain>
    </source>
</reference>
<dbReference type="EMBL" id="CP042906">
    <property type="protein sequence ID" value="QEX19467.1"/>
    <property type="molecule type" value="Genomic_DNA"/>
</dbReference>
<dbReference type="SUPFAM" id="SSF50022">
    <property type="entry name" value="ISP domain"/>
    <property type="match status" value="1"/>
</dbReference>
<feature type="domain" description="Rieske" evidence="8">
    <location>
        <begin position="50"/>
        <end position="157"/>
    </location>
</feature>
<dbReference type="GO" id="GO:0016491">
    <property type="term" value="F:oxidoreductase activity"/>
    <property type="evidence" value="ECO:0007669"/>
    <property type="project" value="UniProtKB-KW"/>
</dbReference>
<sequence>MTPDTRSMFDPKSYSKVMRPPLQAEPLPGWCYTSEEFYRREIEQVFSRNWICLGREDALPRVGDYRAFEFCGKKLILVRSAENRISLLDNVCRHRGTLLLTGSGNTNVILCPFHHWGYGLDGVLRGAPAMEQTEGFHKSDYGLRAYEVTLWNGFIFARLVPGGPSLEEAMGDMDGLVATYKMGDMTCARQKVFTVACNWKLFIEVFMEDYHLKAVHKSSIAGTYTAPEPLERLNGDFATIFNPHQGTSALLTGEQHLALPPIAGLTGKAAAGTRYLFFYPSFAYACTVDCMWFFEIYPEGPSRTRVAMNMCFPRSTVARQDFAEKFAAYEQRWDVSMKEDLVVLELQQQGLETDQYSPGRLSHLEPVVGMFANWLIRHAVEMPRDARS</sequence>
<gene>
    <name evidence="9" type="ORF">FRZ44_47810</name>
</gene>
<dbReference type="InterPro" id="IPR001663">
    <property type="entry name" value="Rng_hydr_dOase-A"/>
</dbReference>
<dbReference type="InterPro" id="IPR017941">
    <property type="entry name" value="Rieske_2Fe-2S"/>
</dbReference>
<dbReference type="PROSITE" id="PS51296">
    <property type="entry name" value="RIESKE"/>
    <property type="match status" value="1"/>
</dbReference>
<dbReference type="OrthoDB" id="7456916at2"/>
<evidence type="ECO:0000256" key="4">
    <source>
        <dbReference type="ARBA" id="ARBA00023002"/>
    </source>
</evidence>
<dbReference type="CDD" id="cd00680">
    <property type="entry name" value="RHO_alpha_C"/>
    <property type="match status" value="1"/>
</dbReference>
<dbReference type="PANTHER" id="PTHR43756:SF5">
    <property type="entry name" value="CHOLINE MONOOXYGENASE, CHLOROPLASTIC"/>
    <property type="match status" value="1"/>
</dbReference>
<evidence type="ECO:0000313" key="10">
    <source>
        <dbReference type="Proteomes" id="UP000326202"/>
    </source>
</evidence>
<dbReference type="Pfam" id="PF00355">
    <property type="entry name" value="Rieske"/>
    <property type="match status" value="1"/>
</dbReference>
<evidence type="ECO:0000256" key="5">
    <source>
        <dbReference type="ARBA" id="ARBA00023004"/>
    </source>
</evidence>
<proteinExistence type="predicted"/>
<keyword evidence="6" id="KW-0411">Iron-sulfur</keyword>
<dbReference type="Pfam" id="PF00848">
    <property type="entry name" value="Ring_hydroxyl_A"/>
    <property type="match status" value="1"/>
</dbReference>
<dbReference type="RefSeq" id="WP_151179527.1">
    <property type="nucleotide sequence ID" value="NZ_CP042906.1"/>
</dbReference>
<dbReference type="SUPFAM" id="SSF55961">
    <property type="entry name" value="Bet v1-like"/>
    <property type="match status" value="1"/>
</dbReference>
<keyword evidence="4" id="KW-0560">Oxidoreductase</keyword>
<dbReference type="InterPro" id="IPR015881">
    <property type="entry name" value="ARHD_Rieske_2Fe_2S"/>
</dbReference>
<evidence type="ECO:0000259" key="8">
    <source>
        <dbReference type="PROSITE" id="PS51296"/>
    </source>
</evidence>
<dbReference type="GO" id="GO:0051537">
    <property type="term" value="F:2 iron, 2 sulfur cluster binding"/>
    <property type="evidence" value="ECO:0007669"/>
    <property type="project" value="UniProtKB-KW"/>
</dbReference>
<keyword evidence="10" id="KW-1185">Reference proteome</keyword>
<dbReference type="Gene3D" id="3.90.380.10">
    <property type="entry name" value="Naphthalene 1,2-dioxygenase Alpha Subunit, Chain A, domain 1"/>
    <property type="match status" value="1"/>
</dbReference>
<comment type="cofactor">
    <cofactor evidence="1">
        <name>Fe cation</name>
        <dbReference type="ChEBI" id="CHEBI:24875"/>
    </cofactor>
</comment>
<dbReference type="InterPro" id="IPR015879">
    <property type="entry name" value="Ring_hydroxy_dOase_asu_C_dom"/>
</dbReference>
<dbReference type="KEGG" id="htq:FRZ44_47810"/>
<keyword evidence="5" id="KW-0408">Iron</keyword>
<keyword evidence="2" id="KW-0001">2Fe-2S</keyword>
<evidence type="ECO:0000313" key="9">
    <source>
        <dbReference type="EMBL" id="QEX19467.1"/>
    </source>
</evidence>
<dbReference type="AlphaFoldDB" id="A0A5J6MQS6"/>
<keyword evidence="3" id="KW-0479">Metal-binding</keyword>
<accession>A0A5J6MQS6</accession>
<evidence type="ECO:0000256" key="3">
    <source>
        <dbReference type="ARBA" id="ARBA00022723"/>
    </source>
</evidence>
<dbReference type="InterPro" id="IPR036922">
    <property type="entry name" value="Rieske_2Fe-2S_sf"/>
</dbReference>
<dbReference type="PRINTS" id="PR00090">
    <property type="entry name" value="RNGDIOXGNASE"/>
</dbReference>
<keyword evidence="7" id="KW-0520">NAD</keyword>
<dbReference type="CDD" id="cd03469">
    <property type="entry name" value="Rieske_RO_Alpha_N"/>
    <property type="match status" value="1"/>
</dbReference>
<evidence type="ECO:0000256" key="6">
    <source>
        <dbReference type="ARBA" id="ARBA00023014"/>
    </source>
</evidence>
<organism evidence="9 10">
    <name type="scientific">Hypericibacter terrae</name>
    <dbReference type="NCBI Taxonomy" id="2602015"/>
    <lineage>
        <taxon>Bacteria</taxon>
        <taxon>Pseudomonadati</taxon>
        <taxon>Pseudomonadota</taxon>
        <taxon>Alphaproteobacteria</taxon>
        <taxon>Rhodospirillales</taxon>
        <taxon>Dongiaceae</taxon>
        <taxon>Hypericibacter</taxon>
    </lineage>
</organism>
<dbReference type="Proteomes" id="UP000326202">
    <property type="component" value="Chromosome"/>
</dbReference>
<name>A0A5J6MQS6_9PROT</name>
<dbReference type="GO" id="GO:0005506">
    <property type="term" value="F:iron ion binding"/>
    <property type="evidence" value="ECO:0007669"/>
    <property type="project" value="InterPro"/>
</dbReference>
<protein>
    <submittedName>
        <fullName evidence="9">(2Fe-2S)-binding protein</fullName>
    </submittedName>
</protein>
<evidence type="ECO:0000256" key="2">
    <source>
        <dbReference type="ARBA" id="ARBA00022714"/>
    </source>
</evidence>
<dbReference type="PROSITE" id="PS00570">
    <property type="entry name" value="RING_HYDROXYL_ALPHA"/>
    <property type="match status" value="1"/>
</dbReference>
<dbReference type="PANTHER" id="PTHR43756">
    <property type="entry name" value="CHOLINE MONOOXYGENASE, CHLOROPLASTIC"/>
    <property type="match status" value="1"/>
</dbReference>
<evidence type="ECO:0000256" key="1">
    <source>
        <dbReference type="ARBA" id="ARBA00001962"/>
    </source>
</evidence>
<dbReference type="Gene3D" id="2.102.10.10">
    <property type="entry name" value="Rieske [2Fe-2S] iron-sulphur domain"/>
    <property type="match status" value="1"/>
</dbReference>
<evidence type="ECO:0000256" key="7">
    <source>
        <dbReference type="ARBA" id="ARBA00023027"/>
    </source>
</evidence>